<proteinExistence type="predicted"/>
<gene>
    <name evidence="1" type="ORF">DHV22_16100</name>
</gene>
<evidence type="ECO:0000313" key="2">
    <source>
        <dbReference type="Proteomes" id="UP000263268"/>
    </source>
</evidence>
<reference evidence="1 2" key="1">
    <citation type="journal article" date="2018" name="Nat. Biotechnol.">
        <title>A standardized bacterial taxonomy based on genome phylogeny substantially revises the tree of life.</title>
        <authorList>
            <person name="Parks D.H."/>
            <person name="Chuvochina M."/>
            <person name="Waite D.W."/>
            <person name="Rinke C."/>
            <person name="Skarshewski A."/>
            <person name="Chaumeil P.A."/>
            <person name="Hugenholtz P."/>
        </authorList>
    </citation>
    <scope>NUCLEOTIDE SEQUENCE [LARGE SCALE GENOMIC DNA]</scope>
    <source>
        <strain evidence="1">UBA10227</strain>
    </source>
</reference>
<accession>A0A3D6BUU2</accession>
<dbReference type="EMBL" id="DPRK01000259">
    <property type="protein sequence ID" value="HCY83003.1"/>
    <property type="molecule type" value="Genomic_DNA"/>
</dbReference>
<evidence type="ECO:0000313" key="1">
    <source>
        <dbReference type="EMBL" id="HCY83003.1"/>
    </source>
</evidence>
<organism evidence="1 2">
    <name type="scientific">Xanthomarina gelatinilytica</name>
    <dbReference type="NCBI Taxonomy" id="1137281"/>
    <lineage>
        <taxon>Bacteria</taxon>
        <taxon>Pseudomonadati</taxon>
        <taxon>Bacteroidota</taxon>
        <taxon>Flavobacteriia</taxon>
        <taxon>Flavobacteriales</taxon>
        <taxon>Flavobacteriaceae</taxon>
        <taxon>Xanthomarina</taxon>
    </lineage>
</organism>
<name>A0A3D6BUU2_9FLAO</name>
<protein>
    <submittedName>
        <fullName evidence="1">Uncharacterized protein</fullName>
    </submittedName>
</protein>
<comment type="caution">
    <text evidence="1">The sequence shown here is derived from an EMBL/GenBank/DDBJ whole genome shotgun (WGS) entry which is preliminary data.</text>
</comment>
<sequence>MCFSQTNDNPSQDVYRKFELDTTTILSERIKPGHPKILKMFEAAGMNPANRSLSEEELKIVTASIEKLPVLHQQVLRKRLLQISFLDNMPNTALTAPVNPKDSLKLFTITVRAEILDQTVSEWLTEKEKGCFDFSNSELDLRYDAGNLNALVYVLIHEATHIVDAALGIYSNNPNPNLPEVLSEDRFTKGVWEDRTKVSNKFENELLDSTY</sequence>
<feature type="non-terminal residue" evidence="1">
    <location>
        <position position="211"/>
    </location>
</feature>
<dbReference type="AlphaFoldDB" id="A0A3D6BUU2"/>
<dbReference type="Proteomes" id="UP000263268">
    <property type="component" value="Unassembled WGS sequence"/>
</dbReference>